<organism evidence="1 2">
    <name type="scientific">Coemansia nantahalensis</name>
    <dbReference type="NCBI Taxonomy" id="2789366"/>
    <lineage>
        <taxon>Eukaryota</taxon>
        <taxon>Fungi</taxon>
        <taxon>Fungi incertae sedis</taxon>
        <taxon>Zoopagomycota</taxon>
        <taxon>Kickxellomycotina</taxon>
        <taxon>Kickxellomycetes</taxon>
        <taxon>Kickxellales</taxon>
        <taxon>Kickxellaceae</taxon>
        <taxon>Coemansia</taxon>
    </lineage>
</organism>
<keyword evidence="2" id="KW-1185">Reference proteome</keyword>
<comment type="caution">
    <text evidence="1">The sequence shown here is derived from an EMBL/GenBank/DDBJ whole genome shotgun (WGS) entry which is preliminary data.</text>
</comment>
<proteinExistence type="predicted"/>
<evidence type="ECO:0000313" key="1">
    <source>
        <dbReference type="EMBL" id="KAJ2770147.1"/>
    </source>
</evidence>
<dbReference type="Proteomes" id="UP001140234">
    <property type="component" value="Unassembled WGS sequence"/>
</dbReference>
<protein>
    <submittedName>
        <fullName evidence="1">Uncharacterized protein</fullName>
    </submittedName>
</protein>
<reference evidence="1" key="1">
    <citation type="submission" date="2022-07" db="EMBL/GenBank/DDBJ databases">
        <title>Phylogenomic reconstructions and comparative analyses of Kickxellomycotina fungi.</title>
        <authorList>
            <person name="Reynolds N.K."/>
            <person name="Stajich J.E."/>
            <person name="Barry K."/>
            <person name="Grigoriev I.V."/>
            <person name="Crous P."/>
            <person name="Smith M.E."/>
        </authorList>
    </citation>
    <scope>NUCLEOTIDE SEQUENCE</scope>
    <source>
        <strain evidence="1">CBS 109366</strain>
    </source>
</reference>
<sequence>MMGGMMGMGGGAGAPPPSGGVATRAPDPQKVKEVIGSIMIPVYARVGIGHTIEAAVMGSCHVDGLDEHELLTKASDDSLDYLEMAIPTMSCVEAPTSTPGFGGPGGGPGFGGPMVRPNFGAPGVRPGFGGPGAPAKPPSTTPILDVALKKIAGGVAILRTKAAGTEDTVDITNLTGFMERLDKEYEVVDKLSKEEREEHVKDKGYDVDLLSKVAKDKRLPVPLFAYGGILHPLDVAMVMRLGYNGVIVSKNVFTANNPEKRVRSLVLATIHYKNAKFLAGITEDHGS</sequence>
<dbReference type="EMBL" id="JANBUJ010000786">
    <property type="protein sequence ID" value="KAJ2770147.1"/>
    <property type="molecule type" value="Genomic_DNA"/>
</dbReference>
<accession>A0ACC1JZ88</accession>
<evidence type="ECO:0000313" key="2">
    <source>
        <dbReference type="Proteomes" id="UP001140234"/>
    </source>
</evidence>
<gene>
    <name evidence="1" type="ORF">IWQ57_002792</name>
</gene>
<name>A0ACC1JZ88_9FUNG</name>